<sequence>MLGLRIGGWRRLVSRPCEALVHHSFVMVVGLRKGDVIAHAWSFWGRCEVLIGGSCRFVVLFVGVFFFEFLWGEEGWGYVREVYLRGTIEGSGSEEMPA</sequence>
<reference evidence="2 3" key="1">
    <citation type="submission" date="2015-10" db="EMBL/GenBank/DDBJ databases">
        <title>Full genome of DAOMC 229536 Phialocephala scopiformis, a fungal endophyte of spruce producing the potent anti-insectan compound rugulosin.</title>
        <authorList>
            <consortium name="DOE Joint Genome Institute"/>
            <person name="Walker A.K."/>
            <person name="Frasz S.L."/>
            <person name="Seifert K.A."/>
            <person name="Miller J.D."/>
            <person name="Mondo S.J."/>
            <person name="Labutti K."/>
            <person name="Lipzen A."/>
            <person name="Dockter R."/>
            <person name="Kennedy M."/>
            <person name="Grigoriev I.V."/>
            <person name="Spatafora J.W."/>
        </authorList>
    </citation>
    <scope>NUCLEOTIDE SEQUENCE [LARGE SCALE GENOMIC DNA]</scope>
    <source>
        <strain evidence="2 3">CBS 120377</strain>
    </source>
</reference>
<dbReference type="AlphaFoldDB" id="A0A194XSC6"/>
<feature type="transmembrane region" description="Helical" evidence="1">
    <location>
        <begin position="49"/>
        <end position="71"/>
    </location>
</feature>
<dbReference type="Proteomes" id="UP000070700">
    <property type="component" value="Unassembled WGS sequence"/>
</dbReference>
<evidence type="ECO:0000256" key="1">
    <source>
        <dbReference type="SAM" id="Phobius"/>
    </source>
</evidence>
<gene>
    <name evidence="2" type="ORF">LY89DRAFT_170687</name>
</gene>
<dbReference type="KEGG" id="psco:LY89DRAFT_170687"/>
<proteinExistence type="predicted"/>
<protein>
    <submittedName>
        <fullName evidence="2">Uncharacterized protein</fullName>
    </submittedName>
</protein>
<keyword evidence="1" id="KW-1133">Transmembrane helix</keyword>
<dbReference type="InParanoid" id="A0A194XSC6"/>
<evidence type="ECO:0000313" key="2">
    <source>
        <dbReference type="EMBL" id="KUJ23205.1"/>
    </source>
</evidence>
<dbReference type="RefSeq" id="XP_018077560.1">
    <property type="nucleotide sequence ID" value="XM_018205569.1"/>
</dbReference>
<keyword evidence="1" id="KW-0472">Membrane</keyword>
<keyword evidence="3" id="KW-1185">Reference proteome</keyword>
<keyword evidence="1" id="KW-0812">Transmembrane</keyword>
<accession>A0A194XSC6</accession>
<evidence type="ECO:0000313" key="3">
    <source>
        <dbReference type="Proteomes" id="UP000070700"/>
    </source>
</evidence>
<dbReference type="EMBL" id="KQ947405">
    <property type="protein sequence ID" value="KUJ23205.1"/>
    <property type="molecule type" value="Genomic_DNA"/>
</dbReference>
<dbReference type="GeneID" id="28815295"/>
<name>A0A194XSC6_MOLSC</name>
<organism evidence="2 3">
    <name type="scientific">Mollisia scopiformis</name>
    <name type="common">Conifer needle endophyte fungus</name>
    <name type="synonym">Phialocephala scopiformis</name>
    <dbReference type="NCBI Taxonomy" id="149040"/>
    <lineage>
        <taxon>Eukaryota</taxon>
        <taxon>Fungi</taxon>
        <taxon>Dikarya</taxon>
        <taxon>Ascomycota</taxon>
        <taxon>Pezizomycotina</taxon>
        <taxon>Leotiomycetes</taxon>
        <taxon>Helotiales</taxon>
        <taxon>Mollisiaceae</taxon>
        <taxon>Mollisia</taxon>
    </lineage>
</organism>